<dbReference type="RefSeq" id="WP_339107092.1">
    <property type="nucleotide sequence ID" value="NZ_CP135443.1"/>
</dbReference>
<sequence>MLIFWDQKLVFLATPKAGSTAIETALEPLASVSMQRPDVLKHMTAMDFQKHLKPYLCANSSSPFTTVALIRHPVEWLRSWYRFLLRDGFDLPDHPLHNRSFEEFALDYMQAPCPPHAKLQKQSDFLTDTAGNLLVDRLYRYEDIGNFLQFLEDRLRFEISLPRINVPPTVDTKLSAPVEARLVAFMKDDFRLYDQALSSQPN</sequence>
<proteinExistence type="predicted"/>
<evidence type="ECO:0008006" key="3">
    <source>
        <dbReference type="Google" id="ProtNLM"/>
    </source>
</evidence>
<gene>
    <name evidence="1" type="ORF">RPE78_11500</name>
</gene>
<organism evidence="1 2">
    <name type="scientific">Thioclava litoralis</name>
    <dbReference type="NCBI Taxonomy" id="3076557"/>
    <lineage>
        <taxon>Bacteria</taxon>
        <taxon>Pseudomonadati</taxon>
        <taxon>Pseudomonadota</taxon>
        <taxon>Alphaproteobacteria</taxon>
        <taxon>Rhodobacterales</taxon>
        <taxon>Paracoccaceae</taxon>
        <taxon>Thioclava</taxon>
    </lineage>
</organism>
<evidence type="ECO:0000313" key="1">
    <source>
        <dbReference type="EMBL" id="WRY33301.1"/>
    </source>
</evidence>
<dbReference type="SUPFAM" id="SSF52540">
    <property type="entry name" value="P-loop containing nucleoside triphosphate hydrolases"/>
    <property type="match status" value="1"/>
</dbReference>
<dbReference type="Gene3D" id="3.40.50.300">
    <property type="entry name" value="P-loop containing nucleotide triphosphate hydrolases"/>
    <property type="match status" value="1"/>
</dbReference>
<accession>A0ABZ1E0F3</accession>
<dbReference type="Proteomes" id="UP001623290">
    <property type="component" value="Chromosome"/>
</dbReference>
<name>A0ABZ1E0F3_9RHOB</name>
<reference evidence="1 2" key="1">
    <citation type="submission" date="2023-09" db="EMBL/GenBank/DDBJ databases">
        <title>Thioclava shenzhenensis sp. nov., a multidrug resistant bacteria-antagonizing species isolated from coastal seawater.</title>
        <authorList>
            <person name="Long M."/>
        </authorList>
    </citation>
    <scope>NUCLEOTIDE SEQUENCE [LARGE SCALE GENOMIC DNA]</scope>
    <source>
        <strain evidence="1 2">FTW29</strain>
    </source>
</reference>
<evidence type="ECO:0000313" key="2">
    <source>
        <dbReference type="Proteomes" id="UP001623290"/>
    </source>
</evidence>
<dbReference type="EMBL" id="CP135443">
    <property type="protein sequence ID" value="WRY33301.1"/>
    <property type="molecule type" value="Genomic_DNA"/>
</dbReference>
<keyword evidence="2" id="KW-1185">Reference proteome</keyword>
<dbReference type="InterPro" id="IPR027417">
    <property type="entry name" value="P-loop_NTPase"/>
</dbReference>
<protein>
    <recommendedName>
        <fullName evidence="3">Sulfotransferase family protein</fullName>
    </recommendedName>
</protein>